<dbReference type="Pfam" id="PF25804">
    <property type="entry name" value="SYNE3"/>
    <property type="match status" value="1"/>
</dbReference>
<evidence type="ECO:0000259" key="19">
    <source>
        <dbReference type="PROSITE" id="PS51049"/>
    </source>
</evidence>
<dbReference type="SUPFAM" id="SSF46966">
    <property type="entry name" value="Spectrin repeat"/>
    <property type="match status" value="4"/>
</dbReference>
<evidence type="ECO:0000256" key="12">
    <source>
        <dbReference type="ARBA" id="ARBA00074125"/>
    </source>
</evidence>
<comment type="function">
    <text evidence="11">As a component of the LINC (LInker of Nucleoskeleton and Cytoskeleton) complex involved in the connection between the nuclear lamina and the cytoskeleton. The nucleocytoplasmic interactions established by the LINC complex play an important role in the transmission of mechanical forces across the nuclear envelope and in nuclear movement and positioning. Probable anchoring protein which tethers the nucleus to the cytoskeleton by binding PLEC which can associate with the intermediate filament system. Plays a role in the regulation of aortic epithelial cell morphology, and is required for flow-induced centrosome polarization and directional migration in aortic endothelial cells.</text>
</comment>
<dbReference type="GO" id="GO:0007097">
    <property type="term" value="P:nuclear migration"/>
    <property type="evidence" value="ECO:0007669"/>
    <property type="project" value="TreeGrafter"/>
</dbReference>
<dbReference type="PROSITE" id="PS51049">
    <property type="entry name" value="KASH"/>
    <property type="match status" value="1"/>
</dbReference>
<keyword evidence="21" id="KW-1185">Reference proteome</keyword>
<comment type="subcellular location">
    <subcellularLocation>
        <location evidence="10">Nucleus outer membrane</location>
        <topology evidence="10">Single-pass type IV membrane protein</topology>
    </subcellularLocation>
    <subcellularLocation>
        <location evidence="1">Rough endoplasmic reticulum</location>
    </subcellularLocation>
</comment>
<keyword evidence="4" id="KW-0677">Repeat</keyword>
<dbReference type="PANTHER" id="PTHR47535:SF2">
    <property type="entry name" value="NESPRIN-3"/>
    <property type="match status" value="1"/>
</dbReference>
<feature type="compositionally biased region" description="Polar residues" evidence="17">
    <location>
        <begin position="1"/>
        <end position="13"/>
    </location>
</feature>
<evidence type="ECO:0000313" key="21">
    <source>
        <dbReference type="Proteomes" id="UP000028761"/>
    </source>
</evidence>
<dbReference type="InterPro" id="IPR018159">
    <property type="entry name" value="Spectrin/alpha-actinin"/>
</dbReference>
<protein>
    <recommendedName>
        <fullName evidence="12">Nesprin-3</fullName>
    </recommendedName>
    <alternativeName>
        <fullName evidence="13">KASH domain-containing protein 3</fullName>
    </alternativeName>
    <alternativeName>
        <fullName evidence="14">Nuclear envelope spectrin repeat protein 3</fullName>
    </alternativeName>
</protein>
<dbReference type="Gene3D" id="1.20.58.60">
    <property type="match status" value="3"/>
</dbReference>
<dbReference type="InterPro" id="IPR057933">
    <property type="entry name" value="SYNE3_dom"/>
</dbReference>
<dbReference type="SMART" id="SM00150">
    <property type="entry name" value="SPEC"/>
    <property type="match status" value="3"/>
</dbReference>
<keyword evidence="7 15" id="KW-0472">Membrane</keyword>
<dbReference type="GO" id="GO:0051015">
    <property type="term" value="F:actin filament binding"/>
    <property type="evidence" value="ECO:0007669"/>
    <property type="project" value="TreeGrafter"/>
</dbReference>
<proteinExistence type="inferred from homology"/>
<evidence type="ECO:0000256" key="9">
    <source>
        <dbReference type="ARBA" id="ARBA00023242"/>
    </source>
</evidence>
<keyword evidence="3 15" id="KW-0812">Transmembrane</keyword>
<dbReference type="OMA" id="ACCLEDQ"/>
<comment type="similarity">
    <text evidence="2">Belongs to the nesprin family.</text>
</comment>
<dbReference type="FunFam" id="1.20.58.60:FF:000237">
    <property type="entry name" value="Spectrin repeat containing nuclear envelope family member 3"/>
    <property type="match status" value="1"/>
</dbReference>
<sequence length="1038" mass="118337">MGSSAPDTGQLQEEGSLLPLSPAGPKQSPRGQFLSAAWLWAATGAEVWGLKRTPTSLQAPAGAMTQQPQEDFDRSVEDAQAWMKAVQDQLQVNDNTQGPRAALEARLWETEKICQLEPEGRVKVDLVLRMAEALLACCPGDRKPEILTQLKDIKAQWEETVTYMTHCHSRIEWVWLHWSEYLLARDEFYRWFQKMMITLEPHIELQLGLKEKQWQLSHAQVLLHNVDNQAVLLDRLLEEAASLFNRIGDPSVDEDAQKRMKAKYDAVKAKAQDRVDLLDQVAREHEEYQAGVDEFQLWLKAVVEKVNGCLGRKCKLPITQRLSTLQDIAKDFPRGEQSLERLEEQSVGVIRNTSPLGAEKITGELEEMRKVLEKLRALWEEEEERLRGLLQSRGAFEQQIKQLEAELSEFGMVLQRLAQEGLQPAAKAGTEDELVAHWRRYSATRAALASEEPRVDRLQAQLKELIVFPHDLKPLSDSVIAAIQEYQSLKGKSARLRNAAGVELWQHFQRPLQDLQLWRALAQRLLEVTASLQDLPSLHTFLPQIEAALMESSRLKEPLTMLQLKKDLLIGVFGQERATALLEQVAGSVRDRDLLHNSLLQRKSKLQSLLAQHKDFGAAFEPLQRKLLDLQAGVQAEKGLQRDLPGKQAQLSRLQGLQEEGLDLGAQMEAARPLVQENPNHQHKMDQLSSDFQALQRSLEDLVDRCRQSVEEHCTFSHQLLELRQWIAVTTQKLEAQRGEAGPGDAESQEAEFERLVAEFPEKEAQLSLVEAQGWLVMEKSSPEGAAVVQAELRELAESWRALRLLEESLLSLIRNGHLQRTEVDSGKKMVFTNNIPKSGFLINPMDPIPRHRRRVNLLQEEEGSHEDFSQLLRNFEQWLQVENSKLVRIIAMRTSTAEDLRTRESKLQELEARVPEGQHLFENLLRLGPSRGTSDELEDLRYQWMLYKSKLKDSGYLLTQSSPGEPTGFQKTRRWRGLGSLFRRVCCVALPLQLLLLLFLLLLFLLPIREEDRSCTLANNFARSFTLMLRYNGPPPT</sequence>
<dbReference type="GO" id="GO:0005640">
    <property type="term" value="C:nuclear outer membrane"/>
    <property type="evidence" value="ECO:0007669"/>
    <property type="project" value="UniProtKB-SubCell"/>
</dbReference>
<evidence type="ECO:0000313" key="20">
    <source>
        <dbReference type="Ensembl" id="ENSPANP00000053345.1"/>
    </source>
</evidence>
<reference evidence="20" key="3">
    <citation type="submission" date="2025-09" db="UniProtKB">
        <authorList>
            <consortium name="Ensembl"/>
        </authorList>
    </citation>
    <scope>IDENTIFICATION</scope>
</reference>
<evidence type="ECO:0000256" key="3">
    <source>
        <dbReference type="ARBA" id="ARBA00022692"/>
    </source>
</evidence>
<evidence type="ECO:0000256" key="15">
    <source>
        <dbReference type="PROSITE-ProRule" id="PRU00385"/>
    </source>
</evidence>
<evidence type="ECO:0000256" key="14">
    <source>
        <dbReference type="ARBA" id="ARBA00079239"/>
    </source>
</evidence>
<feature type="topological domain" description="Perinuclear space" evidence="15">
    <location>
        <begin position="1010"/>
        <end position="1038"/>
    </location>
</feature>
<keyword evidence="6 18" id="KW-1133">Transmembrane helix</keyword>
<dbReference type="SMART" id="SM01249">
    <property type="entry name" value="KASH"/>
    <property type="match status" value="1"/>
</dbReference>
<dbReference type="InterPro" id="IPR012315">
    <property type="entry name" value="KASH"/>
</dbReference>
<feature type="region of interest" description="Disordered" evidence="17">
    <location>
        <begin position="1"/>
        <end position="29"/>
    </location>
</feature>
<reference evidence="20 21" key="1">
    <citation type="submission" date="2012-03" db="EMBL/GenBank/DDBJ databases">
        <title>Whole Genome Assembly of Papio anubis.</title>
        <authorList>
            <person name="Liu Y.L."/>
            <person name="Abraham K.A."/>
            <person name="Akbar H.A."/>
            <person name="Ali S.A."/>
            <person name="Anosike U.A."/>
            <person name="Aqrawi P.A."/>
            <person name="Arias F.A."/>
            <person name="Attaway T.A."/>
            <person name="Awwad R.A."/>
            <person name="Babu C.B."/>
            <person name="Bandaranaike D.B."/>
            <person name="Battles P.B."/>
            <person name="Bell A.B."/>
            <person name="Beltran B.B."/>
            <person name="Berhane-Mersha D.B."/>
            <person name="Bess C.B."/>
            <person name="Bickham C.B."/>
            <person name="Bolden T.B."/>
            <person name="Carter K.C."/>
            <person name="Chau D.C."/>
            <person name="Chavez A.C."/>
            <person name="Clerc-Blankenburg K.C."/>
            <person name="Coyle M.C."/>
            <person name="Dao M.D."/>
            <person name="Davila M.L.D."/>
            <person name="Davy-Carroll L.D."/>
            <person name="Denson S.D."/>
            <person name="Dinh H.D."/>
            <person name="Fernandez S.F."/>
            <person name="Fernando P.F."/>
            <person name="Forbes L.F."/>
            <person name="Francis C.F."/>
            <person name="Francisco L.F."/>
            <person name="Fu Q.F."/>
            <person name="Garcia-Iii R.G."/>
            <person name="Garrett T.G."/>
            <person name="Gross S.G."/>
            <person name="Gubbala S.G."/>
            <person name="Hirani K.H."/>
            <person name="Hogues M.H."/>
            <person name="Hollins B.H."/>
            <person name="Jackson L.J."/>
            <person name="Javaid M.J."/>
            <person name="Jhangiani S.J."/>
            <person name="Johnson A.J."/>
            <person name="Johnson B.J."/>
            <person name="Jones J.J."/>
            <person name="Joshi V.J."/>
            <person name="Kalu J.K."/>
            <person name="Khan N.K."/>
            <person name="Korchina V.K."/>
            <person name="Kovar C.K."/>
            <person name="Lago L.L."/>
            <person name="Lara F.L."/>
            <person name="Le T.-K.L."/>
            <person name="Lee S.L."/>
            <person name="Legall-Iii F.L."/>
            <person name="Lemon S.L."/>
            <person name="Liu J.L."/>
            <person name="Liu Y.-S.L."/>
            <person name="Liyanage D.L."/>
            <person name="Lopez J.L."/>
            <person name="Lorensuhewa L.L."/>
            <person name="Mata R.M."/>
            <person name="Mathew T.M."/>
            <person name="Mercado C.M."/>
            <person name="Mercado I.M."/>
            <person name="Morales K.M."/>
            <person name="Morgan M.M."/>
            <person name="Munidasa M.M."/>
            <person name="Ngo D.N."/>
            <person name="Nguyen L.N."/>
            <person name="Nguyen T.N."/>
            <person name="Nguyen N.N."/>
            <person name="Obregon M.O."/>
            <person name="Okwuonu G.O."/>
            <person name="Ongeri F.O."/>
            <person name="Onwere C.O."/>
            <person name="Osifeso I.O."/>
            <person name="Parra A.P."/>
            <person name="Patil S.P."/>
            <person name="Perez A.P."/>
            <person name="Perez Y.P."/>
            <person name="Pham C.P."/>
            <person name="Pu L.-L.P."/>
            <person name="Puazo M.P."/>
            <person name="Quiroz J.Q."/>
            <person name="Rouhana J.R."/>
            <person name="Ruiz M.R."/>
            <person name="Ruiz S.-J.R."/>
            <person name="Saada N.S."/>
            <person name="Santibanez J.S."/>
            <person name="Scheel M.S."/>
            <person name="Schneider B.S."/>
            <person name="Simmons D.S."/>
            <person name="Sisson I.S."/>
            <person name="Tang L.-Y.T."/>
            <person name="Thornton R.T."/>
            <person name="Tisius J.T."/>
            <person name="Toledanes G.T."/>
            <person name="Trejos Z.T."/>
            <person name="Usmani K.U."/>
            <person name="Varghese R.V."/>
            <person name="Vattathil S.V."/>
            <person name="Vee V.V."/>
            <person name="Walker D.W."/>
            <person name="Weissenberger G.W."/>
            <person name="White C.W."/>
            <person name="Williams A.W."/>
            <person name="Woodworth J.W."/>
            <person name="Wright R.W."/>
            <person name="Zhu Y.Z."/>
            <person name="Han Y.H."/>
            <person name="Newsham I.N."/>
            <person name="Nazareth L.N."/>
            <person name="Worley K.W."/>
            <person name="Muzny D.M."/>
            <person name="Rogers J.R."/>
            <person name="Gibbs R.G."/>
        </authorList>
    </citation>
    <scope>NUCLEOTIDE SEQUENCE [LARGE SCALE GENOMIC DNA]</scope>
</reference>
<dbReference type="AlphaFoldDB" id="A0A8I5N3L1"/>
<feature type="domain" description="KASH" evidence="19">
    <location>
        <begin position="980"/>
        <end position="1038"/>
    </location>
</feature>
<evidence type="ECO:0000256" key="10">
    <source>
        <dbReference type="ARBA" id="ARBA00046312"/>
    </source>
</evidence>
<dbReference type="GO" id="GO:0005791">
    <property type="term" value="C:rough endoplasmic reticulum"/>
    <property type="evidence" value="ECO:0007669"/>
    <property type="project" value="UniProtKB-SubCell"/>
</dbReference>
<gene>
    <name evidence="20" type="primary">SYNE3</name>
</gene>
<keyword evidence="5" id="KW-0256">Endoplasmic reticulum</keyword>
<keyword evidence="8" id="KW-1015">Disulfide bond</keyword>
<dbReference type="GO" id="GO:0034993">
    <property type="term" value="C:meiotic nuclear membrane microtubule tethering complex"/>
    <property type="evidence" value="ECO:0007669"/>
    <property type="project" value="UniProtKB-ARBA"/>
</dbReference>
<evidence type="ECO:0000256" key="7">
    <source>
        <dbReference type="ARBA" id="ARBA00023136"/>
    </source>
</evidence>
<evidence type="ECO:0000256" key="13">
    <source>
        <dbReference type="ARBA" id="ARBA00077501"/>
    </source>
</evidence>
<dbReference type="InterPro" id="IPR052403">
    <property type="entry name" value="LINC-complex_assoc"/>
</dbReference>
<evidence type="ECO:0000256" key="6">
    <source>
        <dbReference type="ARBA" id="ARBA00022989"/>
    </source>
</evidence>
<reference evidence="20" key="2">
    <citation type="submission" date="2025-08" db="UniProtKB">
        <authorList>
            <consortium name="Ensembl"/>
        </authorList>
    </citation>
    <scope>IDENTIFICATION</scope>
</reference>
<dbReference type="InterPro" id="IPR002017">
    <property type="entry name" value="Spectrin_repeat"/>
</dbReference>
<evidence type="ECO:0000256" key="5">
    <source>
        <dbReference type="ARBA" id="ARBA00022824"/>
    </source>
</evidence>
<evidence type="ECO:0000256" key="2">
    <source>
        <dbReference type="ARBA" id="ARBA00008619"/>
    </source>
</evidence>
<dbReference type="GeneTree" id="ENSGT00440000039367"/>
<evidence type="ECO:0000256" key="17">
    <source>
        <dbReference type="SAM" id="MobiDB-lite"/>
    </source>
</evidence>
<evidence type="ECO:0000256" key="11">
    <source>
        <dbReference type="ARBA" id="ARBA00058355"/>
    </source>
</evidence>
<evidence type="ECO:0000256" key="8">
    <source>
        <dbReference type="ARBA" id="ARBA00023157"/>
    </source>
</evidence>
<dbReference type="Ensembl" id="ENSPANT00000080184.1">
    <property type="protein sequence ID" value="ENSPANP00000053345.1"/>
    <property type="gene ID" value="ENSPANG00000023982.3"/>
</dbReference>
<feature type="transmembrane region" description="Helical" evidence="18">
    <location>
        <begin position="989"/>
        <end position="1007"/>
    </location>
</feature>
<evidence type="ECO:0000256" key="4">
    <source>
        <dbReference type="ARBA" id="ARBA00022737"/>
    </source>
</evidence>
<evidence type="ECO:0000256" key="18">
    <source>
        <dbReference type="SAM" id="Phobius"/>
    </source>
</evidence>
<keyword evidence="9" id="KW-0539">Nucleus</keyword>
<dbReference type="Pfam" id="PF25803">
    <property type="entry name" value="Spectrin_SYNE1_2"/>
    <property type="match status" value="1"/>
</dbReference>
<organism evidence="20 21">
    <name type="scientific">Papio anubis</name>
    <name type="common">Olive baboon</name>
    <dbReference type="NCBI Taxonomy" id="9555"/>
    <lineage>
        <taxon>Eukaryota</taxon>
        <taxon>Metazoa</taxon>
        <taxon>Chordata</taxon>
        <taxon>Craniata</taxon>
        <taxon>Vertebrata</taxon>
        <taxon>Euteleostomi</taxon>
        <taxon>Mammalia</taxon>
        <taxon>Eutheria</taxon>
        <taxon>Euarchontoglires</taxon>
        <taxon>Primates</taxon>
        <taxon>Haplorrhini</taxon>
        <taxon>Catarrhini</taxon>
        <taxon>Cercopithecidae</taxon>
        <taxon>Cercopithecinae</taxon>
        <taxon>Papio</taxon>
    </lineage>
</organism>
<keyword evidence="16" id="KW-0175">Coiled coil</keyword>
<dbReference type="FunFam" id="1.20.58.60:FF:000247">
    <property type="entry name" value="Spectrin repeat-containing, nuclear envelope family member 3"/>
    <property type="match status" value="1"/>
</dbReference>
<evidence type="ECO:0000256" key="16">
    <source>
        <dbReference type="SAM" id="Coils"/>
    </source>
</evidence>
<evidence type="ECO:0000256" key="1">
    <source>
        <dbReference type="ARBA" id="ARBA00004427"/>
    </source>
</evidence>
<dbReference type="Pfam" id="PF00435">
    <property type="entry name" value="Spectrin"/>
    <property type="match status" value="1"/>
</dbReference>
<dbReference type="InterPro" id="IPR057932">
    <property type="entry name" value="Spectrin_SYNE1_3"/>
</dbReference>
<dbReference type="PANTHER" id="PTHR47535">
    <property type="entry name" value="MUSCLE-SPECIFIC PROTEIN 300 KDA, ISOFORM G"/>
    <property type="match status" value="1"/>
</dbReference>
<dbReference type="FunFam" id="1.20.58.60:FF:000364">
    <property type="entry name" value="Spectrin repeat-containing, nuclear envelope family member 3"/>
    <property type="match status" value="1"/>
</dbReference>
<feature type="coiled-coil region" evidence="16">
    <location>
        <begin position="358"/>
        <end position="420"/>
    </location>
</feature>
<accession>A0A8I5N3L1</accession>
<name>A0A8I5N3L1_PAPAN</name>
<dbReference type="Pfam" id="PF10541">
    <property type="entry name" value="KASH"/>
    <property type="match status" value="1"/>
</dbReference>
<feature type="topological domain" description="Cytoplasmic" evidence="15">
    <location>
        <begin position="1"/>
        <end position="988"/>
    </location>
</feature>
<dbReference type="Proteomes" id="UP000028761">
    <property type="component" value="Chromosome 7"/>
</dbReference>